<keyword evidence="2" id="KW-0813">Transport</keyword>
<feature type="transmembrane region" description="Helical" evidence="8">
    <location>
        <begin position="225"/>
        <end position="246"/>
    </location>
</feature>
<name>A0A8J3BC33_9ACTN</name>
<evidence type="ECO:0000259" key="9">
    <source>
        <dbReference type="PROSITE" id="PS50850"/>
    </source>
</evidence>
<dbReference type="Pfam" id="PF05977">
    <property type="entry name" value="MFS_3"/>
    <property type="match status" value="1"/>
</dbReference>
<dbReference type="InterPro" id="IPR036259">
    <property type="entry name" value="MFS_trans_sf"/>
</dbReference>
<evidence type="ECO:0000256" key="5">
    <source>
        <dbReference type="ARBA" id="ARBA00022989"/>
    </source>
</evidence>
<feature type="transmembrane region" description="Helical" evidence="8">
    <location>
        <begin position="144"/>
        <end position="165"/>
    </location>
</feature>
<keyword evidence="11" id="KW-1185">Reference proteome</keyword>
<evidence type="ECO:0000256" key="3">
    <source>
        <dbReference type="ARBA" id="ARBA00022475"/>
    </source>
</evidence>
<dbReference type="RefSeq" id="WP_229784246.1">
    <property type="nucleotide sequence ID" value="NZ_BMQB01000009.1"/>
</dbReference>
<dbReference type="AlphaFoldDB" id="A0A8J3BC33"/>
<evidence type="ECO:0000256" key="8">
    <source>
        <dbReference type="SAM" id="Phobius"/>
    </source>
</evidence>
<dbReference type="PANTHER" id="PTHR23513:SF9">
    <property type="entry name" value="ENTEROBACTIN EXPORTER ENTS"/>
    <property type="match status" value="1"/>
</dbReference>
<dbReference type="Gene3D" id="1.20.1250.20">
    <property type="entry name" value="MFS general substrate transporter like domains"/>
    <property type="match status" value="1"/>
</dbReference>
<feature type="transmembrane region" description="Helical" evidence="8">
    <location>
        <begin position="171"/>
        <end position="194"/>
    </location>
</feature>
<evidence type="ECO:0000256" key="4">
    <source>
        <dbReference type="ARBA" id="ARBA00022692"/>
    </source>
</evidence>
<organism evidence="10 11">
    <name type="scientific">Pilimelia anulata</name>
    <dbReference type="NCBI Taxonomy" id="53371"/>
    <lineage>
        <taxon>Bacteria</taxon>
        <taxon>Bacillati</taxon>
        <taxon>Actinomycetota</taxon>
        <taxon>Actinomycetes</taxon>
        <taxon>Micromonosporales</taxon>
        <taxon>Micromonosporaceae</taxon>
        <taxon>Pilimelia</taxon>
    </lineage>
</organism>
<keyword evidence="3" id="KW-1003">Cell membrane</keyword>
<feature type="transmembrane region" description="Helical" evidence="8">
    <location>
        <begin position="54"/>
        <end position="74"/>
    </location>
</feature>
<feature type="compositionally biased region" description="Low complexity" evidence="7">
    <location>
        <begin position="419"/>
        <end position="433"/>
    </location>
</feature>
<comment type="caution">
    <text evidence="10">The sequence shown here is derived from an EMBL/GenBank/DDBJ whole genome shotgun (WGS) entry which is preliminary data.</text>
</comment>
<reference evidence="10" key="1">
    <citation type="journal article" date="2014" name="Int. J. Syst. Evol. Microbiol.">
        <title>Complete genome sequence of Corynebacterium casei LMG S-19264T (=DSM 44701T), isolated from a smear-ripened cheese.</title>
        <authorList>
            <consortium name="US DOE Joint Genome Institute (JGI-PGF)"/>
            <person name="Walter F."/>
            <person name="Albersmeier A."/>
            <person name="Kalinowski J."/>
            <person name="Ruckert C."/>
        </authorList>
    </citation>
    <scope>NUCLEOTIDE SEQUENCE</scope>
    <source>
        <strain evidence="10">JCM 3090</strain>
    </source>
</reference>
<gene>
    <name evidence="10" type="ORF">GCM10010123_37530</name>
</gene>
<keyword evidence="5 8" id="KW-1133">Transmembrane helix</keyword>
<feature type="transmembrane region" description="Helical" evidence="8">
    <location>
        <begin position="111"/>
        <end position="132"/>
    </location>
</feature>
<keyword evidence="6 8" id="KW-0472">Membrane</keyword>
<dbReference type="SUPFAM" id="SSF103473">
    <property type="entry name" value="MFS general substrate transporter"/>
    <property type="match status" value="1"/>
</dbReference>
<feature type="region of interest" description="Disordered" evidence="7">
    <location>
        <begin position="419"/>
        <end position="439"/>
    </location>
</feature>
<dbReference type="GO" id="GO:0022857">
    <property type="term" value="F:transmembrane transporter activity"/>
    <property type="evidence" value="ECO:0007669"/>
    <property type="project" value="InterPro"/>
</dbReference>
<feature type="domain" description="Major facilitator superfamily (MFS) profile" evidence="9">
    <location>
        <begin position="18"/>
        <end position="404"/>
    </location>
</feature>
<evidence type="ECO:0000256" key="1">
    <source>
        <dbReference type="ARBA" id="ARBA00004429"/>
    </source>
</evidence>
<feature type="transmembrane region" description="Helical" evidence="8">
    <location>
        <begin position="258"/>
        <end position="279"/>
    </location>
</feature>
<evidence type="ECO:0000256" key="6">
    <source>
        <dbReference type="ARBA" id="ARBA00023136"/>
    </source>
</evidence>
<dbReference type="InterPro" id="IPR010290">
    <property type="entry name" value="TM_effector"/>
</dbReference>
<dbReference type="GO" id="GO:0005886">
    <property type="term" value="C:plasma membrane"/>
    <property type="evidence" value="ECO:0007669"/>
    <property type="project" value="UniProtKB-SubCell"/>
</dbReference>
<evidence type="ECO:0000313" key="10">
    <source>
        <dbReference type="EMBL" id="GGK04056.1"/>
    </source>
</evidence>
<dbReference type="InterPro" id="IPR020846">
    <property type="entry name" value="MFS_dom"/>
</dbReference>
<comment type="subcellular location">
    <subcellularLocation>
        <location evidence="1">Cell inner membrane</location>
        <topology evidence="1">Multi-pass membrane protein</topology>
    </subcellularLocation>
</comment>
<feature type="transmembrane region" description="Helical" evidence="8">
    <location>
        <begin position="21"/>
        <end position="42"/>
    </location>
</feature>
<evidence type="ECO:0000256" key="7">
    <source>
        <dbReference type="SAM" id="MobiDB-lite"/>
    </source>
</evidence>
<keyword evidence="4 8" id="KW-0812">Transmembrane</keyword>
<reference evidence="10" key="2">
    <citation type="submission" date="2020-09" db="EMBL/GenBank/DDBJ databases">
        <authorList>
            <person name="Sun Q."/>
            <person name="Ohkuma M."/>
        </authorList>
    </citation>
    <scope>NUCLEOTIDE SEQUENCE</scope>
    <source>
        <strain evidence="10">JCM 3090</strain>
    </source>
</reference>
<proteinExistence type="predicted"/>
<dbReference type="Proteomes" id="UP000649739">
    <property type="component" value="Unassembled WGS sequence"/>
</dbReference>
<evidence type="ECO:0000256" key="2">
    <source>
        <dbReference type="ARBA" id="ARBA00022448"/>
    </source>
</evidence>
<evidence type="ECO:0000313" key="11">
    <source>
        <dbReference type="Proteomes" id="UP000649739"/>
    </source>
</evidence>
<accession>A0A8J3BC33</accession>
<sequence>MRIGDLVVDTTPLRTNREFRALFVARLVSLFGFGLTTVAIPIQVYDLTRSSLQVSLVSAAVVVPMLVGTMVGGVLADRMDRRRLILLARGSAAAVFAGLAGNAALDSPQLWVIYLCAMLNSVCNGLSATALMAATPTLVGRDQLAAAGALMVITAELGAIVGPSLGGALTASWGLVANYALTAAATVITTTLVATIRPMPPTGGVADSPLRSVAEGMRFVAGSRLITGLLLIDFCVALFTVPFALFPQLAEEAFAGGPGIIGLLYAAPGVGAMLAATLSGWTDRTPHTGRYLVLASIGAGPAVAGFGLSGGVLWLALLFLALLGAADTISEILRRALLQHHTPDHLQGRISSLWLAQTNIAPSLGNVEVGVAARLLGPATAIVVGGALCVAGSTGVAAALPALRRSSLADPSADELLAAAGAGTGDGPAATPAGRDDRN</sequence>
<protein>
    <submittedName>
        <fullName evidence="10">MFS transporter</fullName>
    </submittedName>
</protein>
<dbReference type="PANTHER" id="PTHR23513">
    <property type="entry name" value="INTEGRAL MEMBRANE EFFLUX PROTEIN-RELATED"/>
    <property type="match status" value="1"/>
</dbReference>
<dbReference type="NCBIfam" id="NF007792">
    <property type="entry name" value="PRK10489.1"/>
    <property type="match status" value="1"/>
</dbReference>
<dbReference type="CDD" id="cd06173">
    <property type="entry name" value="MFS_MefA_like"/>
    <property type="match status" value="1"/>
</dbReference>
<dbReference type="EMBL" id="BMQB01000009">
    <property type="protein sequence ID" value="GGK04056.1"/>
    <property type="molecule type" value="Genomic_DNA"/>
</dbReference>
<dbReference type="PROSITE" id="PS50850">
    <property type="entry name" value="MFS"/>
    <property type="match status" value="1"/>
</dbReference>